<dbReference type="InterPro" id="IPR005804">
    <property type="entry name" value="FA_desaturase_dom"/>
</dbReference>
<evidence type="ECO:0000313" key="15">
    <source>
        <dbReference type="EMBL" id="OEJ72622.1"/>
    </source>
</evidence>
<evidence type="ECO:0000256" key="11">
    <source>
        <dbReference type="ARBA" id="ARBA00023136"/>
    </source>
</evidence>
<evidence type="ECO:0000256" key="9">
    <source>
        <dbReference type="ARBA" id="ARBA00023004"/>
    </source>
</evidence>
<name>A0A1E5QD81_9CYAN</name>
<keyword evidence="8" id="KW-0560">Oxidoreductase</keyword>
<sequence length="272" mass="31527">MTVATTTKPRMEWIIIIYMALIHIGALFALLPGNFNWQAVGVALLLHWVTGGLGITLGWHRLVTHRSFQTPKWLEYFFVFCGTLTCEGGVIDWVGLHRIHHLHSDTDPDPHDSNKGFWWSHMGWMFIETPAKKDVARYTKDIADDPVYQFLDKYFVPIQMALALVLYALGGWPFVVWGIFVRLVAVFHCTWFVNSATHKFGYQSHESGDRSRNCWWVALVTYGEGWHNNHHAFQYSARHGLQWWEFDQTWLTIRLLQALGLATKVKLAEVEK</sequence>
<dbReference type="Pfam" id="PF00487">
    <property type="entry name" value="FA_desaturase"/>
    <property type="match status" value="1"/>
</dbReference>
<dbReference type="RefSeq" id="WP_069969815.1">
    <property type="nucleotide sequence ID" value="NZ_CM124774.1"/>
</dbReference>
<evidence type="ECO:0000256" key="1">
    <source>
        <dbReference type="ARBA" id="ARBA00001954"/>
    </source>
</evidence>
<comment type="caution">
    <text evidence="15">The sequence shown here is derived from an EMBL/GenBank/DDBJ whole genome shotgun (WGS) entry which is preliminary data.</text>
</comment>
<dbReference type="AlphaFoldDB" id="A0A1E5QD81"/>
<evidence type="ECO:0000256" key="4">
    <source>
        <dbReference type="ARBA" id="ARBA00022516"/>
    </source>
</evidence>
<dbReference type="EMBL" id="MJGC01000121">
    <property type="protein sequence ID" value="OEJ72622.1"/>
    <property type="molecule type" value="Genomic_DNA"/>
</dbReference>
<keyword evidence="5 13" id="KW-0812">Transmembrane</keyword>
<dbReference type="GO" id="GO:0016020">
    <property type="term" value="C:membrane"/>
    <property type="evidence" value="ECO:0007669"/>
    <property type="project" value="UniProtKB-SubCell"/>
</dbReference>
<dbReference type="OrthoDB" id="19906at2"/>
<dbReference type="BRENDA" id="1.14.19.28">
    <property type="organism ID" value="15516"/>
</dbReference>
<evidence type="ECO:0000256" key="5">
    <source>
        <dbReference type="ARBA" id="ARBA00022692"/>
    </source>
</evidence>
<keyword evidence="9" id="KW-0408">Iron</keyword>
<dbReference type="GO" id="GO:0016717">
    <property type="term" value="F:oxidoreductase activity, acting on paired donors, with oxidation of a pair of donors resulting in the reduction of molecular oxygen to two molecules of water"/>
    <property type="evidence" value="ECO:0007669"/>
    <property type="project" value="InterPro"/>
</dbReference>
<evidence type="ECO:0000256" key="7">
    <source>
        <dbReference type="ARBA" id="ARBA00022989"/>
    </source>
</evidence>
<evidence type="ECO:0000256" key="8">
    <source>
        <dbReference type="ARBA" id="ARBA00023002"/>
    </source>
</evidence>
<comment type="subcellular location">
    <subcellularLocation>
        <location evidence="2">Membrane</location>
        <topology evidence="2">Multi-pass membrane protein</topology>
    </subcellularLocation>
</comment>
<feature type="transmembrane region" description="Helical" evidence="13">
    <location>
        <begin position="37"/>
        <end position="59"/>
    </location>
</feature>
<keyword evidence="11 13" id="KW-0472">Membrane</keyword>
<evidence type="ECO:0000256" key="12">
    <source>
        <dbReference type="ARBA" id="ARBA00023160"/>
    </source>
</evidence>
<comment type="similarity">
    <text evidence="3">Belongs to the fatty acid desaturase type 2 family.</text>
</comment>
<dbReference type="PRINTS" id="PR00075">
    <property type="entry name" value="FACDDSATRASE"/>
</dbReference>
<reference evidence="15" key="1">
    <citation type="submission" date="2016-09" db="EMBL/GenBank/DDBJ databases">
        <title>Draft genome of thermotolerant cyanobacterium Desertifilum sp. strain IPPAS B-1220.</title>
        <authorList>
            <person name="Sinetova M.A."/>
            <person name="Bolakhan K."/>
            <person name="Zayadan B.K."/>
            <person name="Mironov K.S."/>
            <person name="Ustinova V."/>
            <person name="Kupriyanova E.V."/>
            <person name="Sidorov R.A."/>
            <person name="Skrypnik A.N."/>
            <person name="Gogoleva N.E."/>
            <person name="Gogolev Y.V."/>
            <person name="Los D.A."/>
        </authorList>
    </citation>
    <scope>NUCLEOTIDE SEQUENCE [LARGE SCALE GENOMIC DNA]</scope>
    <source>
        <strain evidence="15">IPPAS B-1220</strain>
    </source>
</reference>
<keyword evidence="6" id="KW-0276">Fatty acid metabolism</keyword>
<evidence type="ECO:0000256" key="3">
    <source>
        <dbReference type="ARBA" id="ARBA00008749"/>
    </source>
</evidence>
<evidence type="ECO:0000256" key="2">
    <source>
        <dbReference type="ARBA" id="ARBA00004141"/>
    </source>
</evidence>
<dbReference type="CDD" id="cd03505">
    <property type="entry name" value="Delta9-FADS-like"/>
    <property type="match status" value="1"/>
</dbReference>
<evidence type="ECO:0000256" key="13">
    <source>
        <dbReference type="SAM" id="Phobius"/>
    </source>
</evidence>
<proteinExistence type="inferred from homology"/>
<dbReference type="GO" id="GO:0006633">
    <property type="term" value="P:fatty acid biosynthetic process"/>
    <property type="evidence" value="ECO:0007669"/>
    <property type="project" value="UniProtKB-KW"/>
</dbReference>
<evidence type="ECO:0000256" key="6">
    <source>
        <dbReference type="ARBA" id="ARBA00022832"/>
    </source>
</evidence>
<keyword evidence="12" id="KW-0275">Fatty acid biosynthesis</keyword>
<keyword evidence="4" id="KW-0444">Lipid biosynthesis</keyword>
<keyword evidence="10" id="KW-0443">Lipid metabolism</keyword>
<dbReference type="PANTHER" id="PTHR11351">
    <property type="entry name" value="ACYL-COA DESATURASE"/>
    <property type="match status" value="1"/>
</dbReference>
<dbReference type="STRING" id="1781255.BH720_24295"/>
<comment type="cofactor">
    <cofactor evidence="1">
        <name>Fe(2+)</name>
        <dbReference type="ChEBI" id="CHEBI:29033"/>
    </cofactor>
</comment>
<evidence type="ECO:0000259" key="14">
    <source>
        <dbReference type="Pfam" id="PF00487"/>
    </source>
</evidence>
<dbReference type="PANTHER" id="PTHR11351:SF31">
    <property type="entry name" value="DESATURASE 1, ISOFORM A-RELATED"/>
    <property type="match status" value="1"/>
</dbReference>
<evidence type="ECO:0000256" key="10">
    <source>
        <dbReference type="ARBA" id="ARBA00023098"/>
    </source>
</evidence>
<feature type="domain" description="Fatty acid desaturase" evidence="14">
    <location>
        <begin position="36"/>
        <end position="250"/>
    </location>
</feature>
<accession>A0A1E5QD81</accession>
<protein>
    <submittedName>
        <fullName evidence="15">Acyl-CoA desaturase</fullName>
    </submittedName>
</protein>
<dbReference type="InterPro" id="IPR015876">
    <property type="entry name" value="Acyl-CoA_DS"/>
</dbReference>
<organism evidence="15">
    <name type="scientific">Desertifilum tharense IPPAS B-1220</name>
    <dbReference type="NCBI Taxonomy" id="1781255"/>
    <lineage>
        <taxon>Bacteria</taxon>
        <taxon>Bacillati</taxon>
        <taxon>Cyanobacteriota</taxon>
        <taxon>Cyanophyceae</taxon>
        <taxon>Desertifilales</taxon>
        <taxon>Desertifilaceae</taxon>
        <taxon>Desertifilum</taxon>
    </lineage>
</organism>
<keyword evidence="7 13" id="KW-1133">Transmembrane helix</keyword>
<gene>
    <name evidence="15" type="ORF">BH720_24295</name>
</gene>
<feature type="transmembrane region" description="Helical" evidence="13">
    <location>
        <begin position="12"/>
        <end position="31"/>
    </location>
</feature>